<dbReference type="InterPro" id="IPR001647">
    <property type="entry name" value="HTH_TetR"/>
</dbReference>
<reference evidence="4 5" key="1">
    <citation type="journal article" date="2023" name="Genome Announc.">
        <title>Pan-Genome Analyses of the Genus Cohnella and Proposal of the Novel Species Cohnella silvisoli sp. nov., Isolated from Forest Soil.</title>
        <authorList>
            <person name="Wang C."/>
            <person name="Mao L."/>
            <person name="Bao G."/>
            <person name="Zhu H."/>
        </authorList>
    </citation>
    <scope>NUCLEOTIDE SEQUENCE [LARGE SCALE GENOMIC DNA]</scope>
    <source>
        <strain evidence="4 5">NL03-T5-1</strain>
    </source>
</reference>
<dbReference type="PANTHER" id="PTHR43479">
    <property type="entry name" value="ACREF/ENVCD OPERON REPRESSOR-RELATED"/>
    <property type="match status" value="1"/>
</dbReference>
<feature type="DNA-binding region" description="H-T-H motif" evidence="2">
    <location>
        <begin position="37"/>
        <end position="56"/>
    </location>
</feature>
<dbReference type="PRINTS" id="PR00455">
    <property type="entry name" value="HTHTETR"/>
</dbReference>
<sequence length="202" mass="22773">MVPLNEEQLTQIRDERKEQIVAAAVKVFARRGIVGTKMSMIAAEAGISHGLLYHYFKSKEELFTTLIEEAMAESLRETTNVNHLAGSPLDKIRAFTEAILDKENMEYFLLVHHARTSNDVPEKVKEIFSKNNMNVYVDLLKNIIVEGQAKGEIVAGDPEKLIVSYISVLSGIMVINANDMEVEGYRIPEIDLLMRIVQKVPE</sequence>
<dbReference type="SUPFAM" id="SSF48498">
    <property type="entry name" value="Tetracyclin repressor-like, C-terminal domain"/>
    <property type="match status" value="1"/>
</dbReference>
<dbReference type="InterPro" id="IPR036271">
    <property type="entry name" value="Tet_transcr_reg_TetR-rel_C_sf"/>
</dbReference>
<dbReference type="Proteomes" id="UP001493487">
    <property type="component" value="Unassembled WGS sequence"/>
</dbReference>
<keyword evidence="5" id="KW-1185">Reference proteome</keyword>
<dbReference type="PROSITE" id="PS50977">
    <property type="entry name" value="HTH_TETR_2"/>
    <property type="match status" value="1"/>
</dbReference>
<keyword evidence="1 2" id="KW-0238">DNA-binding</keyword>
<evidence type="ECO:0000313" key="4">
    <source>
        <dbReference type="EMBL" id="MEQ4482859.1"/>
    </source>
</evidence>
<protein>
    <submittedName>
        <fullName evidence="4">TetR/AcrR family transcriptional regulator</fullName>
    </submittedName>
</protein>
<evidence type="ECO:0000256" key="2">
    <source>
        <dbReference type="PROSITE-ProRule" id="PRU00335"/>
    </source>
</evidence>
<comment type="caution">
    <text evidence="4">The sequence shown here is derived from an EMBL/GenBank/DDBJ whole genome shotgun (WGS) entry which is preliminary data.</text>
</comment>
<dbReference type="InterPro" id="IPR009057">
    <property type="entry name" value="Homeodomain-like_sf"/>
</dbReference>
<dbReference type="SUPFAM" id="SSF46689">
    <property type="entry name" value="Homeodomain-like"/>
    <property type="match status" value="1"/>
</dbReference>
<dbReference type="Pfam" id="PF00440">
    <property type="entry name" value="TetR_N"/>
    <property type="match status" value="1"/>
</dbReference>
<evidence type="ECO:0000313" key="5">
    <source>
        <dbReference type="Proteomes" id="UP001493487"/>
    </source>
</evidence>
<evidence type="ECO:0000259" key="3">
    <source>
        <dbReference type="PROSITE" id="PS50977"/>
    </source>
</evidence>
<proteinExistence type="predicted"/>
<dbReference type="Gene3D" id="1.10.357.10">
    <property type="entry name" value="Tetracycline Repressor, domain 2"/>
    <property type="match status" value="1"/>
</dbReference>
<dbReference type="InterPro" id="IPR050624">
    <property type="entry name" value="HTH-type_Tx_Regulator"/>
</dbReference>
<organism evidence="4 5">
    <name type="scientific">Cohnella silvisoli</name>
    <dbReference type="NCBI Taxonomy" id="2873699"/>
    <lineage>
        <taxon>Bacteria</taxon>
        <taxon>Bacillati</taxon>
        <taxon>Bacillota</taxon>
        <taxon>Bacilli</taxon>
        <taxon>Bacillales</taxon>
        <taxon>Paenibacillaceae</taxon>
        <taxon>Cohnella</taxon>
    </lineage>
</organism>
<dbReference type="EMBL" id="JASKHM010000005">
    <property type="protein sequence ID" value="MEQ4482859.1"/>
    <property type="molecule type" value="Genomic_DNA"/>
</dbReference>
<dbReference type="PANTHER" id="PTHR43479:SF11">
    <property type="entry name" value="ACREF_ENVCD OPERON REPRESSOR-RELATED"/>
    <property type="match status" value="1"/>
</dbReference>
<name>A0ABV1KS55_9BACL</name>
<accession>A0ABV1KS55</accession>
<gene>
    <name evidence="4" type="ORF">QJS35_10665</name>
</gene>
<dbReference type="Gene3D" id="1.10.10.60">
    <property type="entry name" value="Homeodomain-like"/>
    <property type="match status" value="1"/>
</dbReference>
<evidence type="ECO:0000256" key="1">
    <source>
        <dbReference type="ARBA" id="ARBA00023125"/>
    </source>
</evidence>
<feature type="domain" description="HTH tetR-type" evidence="3">
    <location>
        <begin position="14"/>
        <end position="74"/>
    </location>
</feature>